<dbReference type="PANTHER" id="PTHR38733">
    <property type="entry name" value="PROTEIN MCRC"/>
    <property type="match status" value="1"/>
</dbReference>
<dbReference type="GO" id="GO:0004519">
    <property type="term" value="F:endonuclease activity"/>
    <property type="evidence" value="ECO:0007669"/>
    <property type="project" value="UniProtKB-KW"/>
</dbReference>
<keyword evidence="1" id="KW-0540">Nuclease</keyword>
<keyword evidence="2" id="KW-1185">Reference proteome</keyword>
<reference evidence="1" key="1">
    <citation type="submission" date="2017-11" db="EMBL/GenBank/DDBJ databases">
        <authorList>
            <person name="Kajale S.C."/>
            <person name="Sharma A."/>
        </authorList>
    </citation>
    <scope>NUCLEOTIDE SEQUENCE</scope>
    <source>
        <strain evidence="1">LS1_42</strain>
    </source>
</reference>
<dbReference type="PANTHER" id="PTHR38733:SF1">
    <property type="entry name" value="TYPE IV METHYL-DIRECTED RESTRICTION ENZYME ECOKMCRBC"/>
    <property type="match status" value="1"/>
</dbReference>
<sequence length="586" mass="67805">MSSDDGHYSYGSKTFDVPERGEICIEDCPESIVEQLERASFERVSPNVFRKTQETFDEDTEYTVLTATVDGSMLRVEARDVVGIVSLTPTAKVQINPKIDWEPVFDMVLAVYDQNRSLEYRGVPLENFLADDIELSDIFLILALNYLEGIDVIHRSGFIRDLETRRADLDDVRGEIDVEQTLVNRAEGRTQHHCVLKEVEYDNPANSLLHYAGTVLLRLFRDHADEYNYPGYNHIFSQVHRELRKLEDLGVSSSPRRIGEYRSFSVYDLPRERHYYRKALDVSKAIATSSLSRQLERGQRELTIDYVINMESLFELYSQVVLEQQLERIKTYDHRNDLVDVTAVRSPSVKPFDDEAEIYHQPDHAIQRGTETLAILDSKYYADGHDPVKESPSRSRLFSYAYLLQATSLGFLCPLLEPMRRTVAQTGAELQIVAPDDERFTLPSYKDAIYEYLYTVLVAEYPELEPFRAVDDNELCLDGIDETDLGRAREMSSPFAFKDTREFSLRVVKAAADQHSWNVRNRKDLEQDGEWTREQIETRCGEQYKHTTTCIPVFRWDDGAEWIDLYFLNNGTGDIEREQPLKLLER</sequence>
<comment type="caution">
    <text evidence="1">The sequence shown here is derived from an EMBL/GenBank/DDBJ whole genome shotgun (WGS) entry which is preliminary data.</text>
</comment>
<dbReference type="RefSeq" id="WP_148859284.1">
    <property type="nucleotide sequence ID" value="NZ_PHNJ01000010.1"/>
</dbReference>
<proteinExistence type="predicted"/>
<keyword evidence="1" id="KW-0255">Endonuclease</keyword>
<gene>
    <name evidence="1" type="ORF">CV102_17610</name>
</gene>
<dbReference type="InterPro" id="IPR019292">
    <property type="entry name" value="McrC"/>
</dbReference>
<evidence type="ECO:0000313" key="1">
    <source>
        <dbReference type="EMBL" id="TYL37425.1"/>
    </source>
</evidence>
<dbReference type="Proteomes" id="UP000766904">
    <property type="component" value="Unassembled WGS sequence"/>
</dbReference>
<dbReference type="OrthoDB" id="255436at2157"/>
<accession>A0A8J8Q574</accession>
<dbReference type="EMBL" id="PHNJ01000010">
    <property type="protein sequence ID" value="TYL37425.1"/>
    <property type="molecule type" value="Genomic_DNA"/>
</dbReference>
<dbReference type="Pfam" id="PF10117">
    <property type="entry name" value="McrBC"/>
    <property type="match status" value="1"/>
</dbReference>
<dbReference type="AlphaFoldDB" id="A0A8J8Q574"/>
<evidence type="ECO:0000313" key="2">
    <source>
        <dbReference type="Proteomes" id="UP000766904"/>
    </source>
</evidence>
<protein>
    <submittedName>
        <fullName evidence="1">Restriction endonuclease</fullName>
    </submittedName>
</protein>
<organism evidence="1 2">
    <name type="scientific">Natronococcus pandeyae</name>
    <dbReference type="NCBI Taxonomy" id="2055836"/>
    <lineage>
        <taxon>Archaea</taxon>
        <taxon>Methanobacteriati</taxon>
        <taxon>Methanobacteriota</taxon>
        <taxon>Stenosarchaea group</taxon>
        <taxon>Halobacteria</taxon>
        <taxon>Halobacteriales</taxon>
        <taxon>Natrialbaceae</taxon>
        <taxon>Natronococcus</taxon>
    </lineage>
</organism>
<keyword evidence="1" id="KW-0378">Hydrolase</keyword>
<name>A0A8J8Q574_9EURY</name>